<evidence type="ECO:0000256" key="13">
    <source>
        <dbReference type="PIRSR" id="PIRSR605478-2"/>
    </source>
</evidence>
<dbReference type="FunFam" id="3.40.50.970:FF:000003">
    <property type="entry name" value="Transketolase"/>
    <property type="match status" value="1"/>
</dbReference>
<feature type="binding site" evidence="13">
    <location>
        <position position="547"/>
    </location>
    <ligand>
        <name>substrate</name>
    </ligand>
</feature>
<feature type="binding site" evidence="15">
    <location>
        <position position="260"/>
    </location>
    <ligand>
        <name>Mg(2+)</name>
        <dbReference type="ChEBI" id="CHEBI:18420"/>
    </ligand>
</feature>
<evidence type="ECO:0000259" key="17">
    <source>
        <dbReference type="SMART" id="SM00861"/>
    </source>
</evidence>
<name>A0A6P2YUQ3_BURL3</name>
<keyword evidence="7 15" id="KW-0479">Metal-binding</keyword>
<feature type="binding site" evidence="14">
    <location>
        <position position="229"/>
    </location>
    <ligand>
        <name>thiamine diphosphate</name>
        <dbReference type="ChEBI" id="CHEBI:58937"/>
    </ligand>
</feature>
<dbReference type="InterPro" id="IPR005474">
    <property type="entry name" value="Transketolase_N"/>
</dbReference>
<dbReference type="CDD" id="cd07033">
    <property type="entry name" value="TPP_PYR_DXS_TK_like"/>
    <property type="match status" value="1"/>
</dbReference>
<dbReference type="Pfam" id="PF22613">
    <property type="entry name" value="Transketolase_C_1"/>
    <property type="match status" value="1"/>
</dbReference>
<dbReference type="GO" id="GO:0009052">
    <property type="term" value="P:pentose-phosphate shunt, non-oxidative branch"/>
    <property type="evidence" value="ECO:0007669"/>
    <property type="project" value="UniProtKB-ARBA"/>
</dbReference>
<dbReference type="PANTHER" id="PTHR43522">
    <property type="entry name" value="TRANSKETOLASE"/>
    <property type="match status" value="1"/>
</dbReference>
<evidence type="ECO:0000256" key="16">
    <source>
        <dbReference type="PIRSR" id="PIRSR605478-5"/>
    </source>
</evidence>
<feature type="domain" description="Transketolase-like pyrimidine-binding" evidence="17">
    <location>
        <begin position="427"/>
        <end position="602"/>
    </location>
</feature>
<dbReference type="GO" id="GO:0005829">
    <property type="term" value="C:cytosol"/>
    <property type="evidence" value="ECO:0007669"/>
    <property type="project" value="TreeGrafter"/>
</dbReference>
<comment type="cofactor">
    <cofactor evidence="2">
        <name>Co(2+)</name>
        <dbReference type="ChEBI" id="CHEBI:48828"/>
    </cofactor>
</comment>
<comment type="subunit">
    <text evidence="4">Homodimer.</text>
</comment>
<dbReference type="Pfam" id="PF00456">
    <property type="entry name" value="Transketolase_N"/>
    <property type="match status" value="1"/>
</dbReference>
<feature type="binding site" evidence="15">
    <location>
        <position position="228"/>
    </location>
    <ligand>
        <name>Mg(2+)</name>
        <dbReference type="ChEBI" id="CHEBI:18420"/>
    </ligand>
</feature>
<comment type="cofactor">
    <cofactor evidence="14">
        <name>thiamine diphosphate</name>
        <dbReference type="ChEBI" id="CHEBI:58937"/>
    </cofactor>
    <text evidence="14">Binds 1 thiamine pyrophosphate per subunit. During the reaction, the substrate forms a covalent intermediate with the cofactor.</text>
</comment>
<dbReference type="InterPro" id="IPR033247">
    <property type="entry name" value="Transketolase_fam"/>
</dbReference>
<feature type="binding site" evidence="13">
    <location>
        <position position="333"/>
    </location>
    <ligand>
        <name>substrate</name>
    </ligand>
</feature>
<evidence type="ECO:0000256" key="15">
    <source>
        <dbReference type="PIRSR" id="PIRSR605478-4"/>
    </source>
</evidence>
<gene>
    <name evidence="18" type="ORF">BLA18112_05702</name>
</gene>
<evidence type="ECO:0000256" key="1">
    <source>
        <dbReference type="ARBA" id="ARBA00001913"/>
    </source>
</evidence>
<accession>A0A6P2YUQ3</accession>
<evidence type="ECO:0000313" key="19">
    <source>
        <dbReference type="Proteomes" id="UP000494274"/>
    </source>
</evidence>
<feature type="binding site" evidence="13">
    <location>
        <position position="597"/>
    </location>
    <ligand>
        <name>substrate</name>
    </ligand>
</feature>
<evidence type="ECO:0000256" key="14">
    <source>
        <dbReference type="PIRSR" id="PIRSR605478-3"/>
    </source>
</evidence>
<reference evidence="18 19" key="1">
    <citation type="submission" date="2019-09" db="EMBL/GenBank/DDBJ databases">
        <authorList>
            <person name="Depoorter E."/>
        </authorList>
    </citation>
    <scope>NUCLEOTIDE SEQUENCE [LARGE SCALE GENOMIC DNA]</scope>
    <source>
        <strain evidence="18">R-18112</strain>
    </source>
</reference>
<dbReference type="Gene3D" id="3.40.50.920">
    <property type="match status" value="1"/>
</dbReference>
<dbReference type="FunFam" id="3.40.50.970:FF:000004">
    <property type="entry name" value="Transketolase"/>
    <property type="match status" value="1"/>
</dbReference>
<evidence type="ECO:0000256" key="4">
    <source>
        <dbReference type="ARBA" id="ARBA00011738"/>
    </source>
</evidence>
<evidence type="ECO:0000256" key="2">
    <source>
        <dbReference type="ARBA" id="ARBA00001941"/>
    </source>
</evidence>
<evidence type="ECO:0000256" key="9">
    <source>
        <dbReference type="ARBA" id="ARBA00023052"/>
    </source>
</evidence>
<feature type="binding site" evidence="13">
    <location>
        <position position="539"/>
    </location>
    <ligand>
        <name>substrate</name>
    </ligand>
</feature>
<feature type="site" description="Important for catalytic activity" evidence="16">
    <location>
        <position position="99"/>
    </location>
</feature>
<dbReference type="InterPro" id="IPR049557">
    <property type="entry name" value="Transketolase_CS"/>
</dbReference>
<feature type="binding site" evidence="14">
    <location>
        <position position="139"/>
    </location>
    <ligand>
        <name>thiamine diphosphate</name>
        <dbReference type="ChEBI" id="CHEBI:58937"/>
    </ligand>
</feature>
<feature type="binding site" evidence="13">
    <location>
        <position position="430"/>
    </location>
    <ligand>
        <name>substrate</name>
    </ligand>
</feature>
<evidence type="ECO:0000256" key="3">
    <source>
        <dbReference type="ARBA" id="ARBA00007131"/>
    </source>
</evidence>
<dbReference type="SUPFAM" id="SSF52922">
    <property type="entry name" value="TK C-terminal domain-like"/>
    <property type="match status" value="1"/>
</dbReference>
<dbReference type="GO" id="GO:0004802">
    <property type="term" value="F:transketolase activity"/>
    <property type="evidence" value="ECO:0007669"/>
    <property type="project" value="UniProtKB-UniRule"/>
</dbReference>
<dbReference type="InterPro" id="IPR009014">
    <property type="entry name" value="Transketo_C/PFOR_II"/>
</dbReference>
<dbReference type="Gene3D" id="3.40.50.970">
    <property type="match status" value="2"/>
</dbReference>
<dbReference type="AlphaFoldDB" id="A0A6P2YUQ3"/>
<dbReference type="EMBL" id="CABVQI010000021">
    <property type="protein sequence ID" value="VWD25963.1"/>
    <property type="molecule type" value="Genomic_DNA"/>
</dbReference>
<comment type="catalytic activity">
    <reaction evidence="10">
        <text>D-sedoheptulose 7-phosphate + D-glyceraldehyde 3-phosphate = aldehydo-D-ribose 5-phosphate + D-xylulose 5-phosphate</text>
        <dbReference type="Rhea" id="RHEA:10508"/>
        <dbReference type="ChEBI" id="CHEBI:57483"/>
        <dbReference type="ChEBI" id="CHEBI:57737"/>
        <dbReference type="ChEBI" id="CHEBI:58273"/>
        <dbReference type="ChEBI" id="CHEBI:59776"/>
        <dbReference type="EC" id="2.2.1.1"/>
    </reaction>
</comment>
<evidence type="ECO:0000256" key="8">
    <source>
        <dbReference type="ARBA" id="ARBA00022842"/>
    </source>
</evidence>
<organism evidence="18 19">
    <name type="scientific">Burkholderia lata (strain ATCC 17760 / DSM 23089 / LMG 22485 / NCIMB 9086 / R18194 / 383)</name>
    <dbReference type="NCBI Taxonomy" id="482957"/>
    <lineage>
        <taxon>Bacteria</taxon>
        <taxon>Pseudomonadati</taxon>
        <taxon>Pseudomonadota</taxon>
        <taxon>Betaproteobacteria</taxon>
        <taxon>Burkholderiales</taxon>
        <taxon>Burkholderiaceae</taxon>
        <taxon>Burkholderia</taxon>
        <taxon>Burkholderia cepacia complex</taxon>
    </lineage>
</organism>
<feature type="binding site" evidence="14">
    <location>
        <begin position="187"/>
        <end position="189"/>
    </location>
    <ligand>
        <name>thiamine diphosphate</name>
        <dbReference type="ChEBI" id="CHEBI:58937"/>
    </ligand>
</feature>
<evidence type="ECO:0000256" key="7">
    <source>
        <dbReference type="ARBA" id="ARBA00022723"/>
    </source>
</evidence>
<evidence type="ECO:0000256" key="5">
    <source>
        <dbReference type="ARBA" id="ARBA00013152"/>
    </source>
</evidence>
<feature type="binding site" evidence="13">
    <location>
        <position position="457"/>
    </location>
    <ligand>
        <name>substrate</name>
    </ligand>
</feature>
<dbReference type="InterPro" id="IPR005475">
    <property type="entry name" value="Transketolase-like_Pyr-bd"/>
</dbReference>
<keyword evidence="6" id="KW-0808">Transferase</keyword>
<feature type="site" description="Important for catalytic activity" evidence="16">
    <location>
        <position position="333"/>
    </location>
</feature>
<evidence type="ECO:0000256" key="12">
    <source>
        <dbReference type="PIRSR" id="PIRSR605478-1"/>
    </source>
</evidence>
<feature type="binding site" evidence="15">
    <location>
        <position position="258"/>
    </location>
    <ligand>
        <name>Mg(2+)</name>
        <dbReference type="ChEBI" id="CHEBI:18420"/>
    </ligand>
</feature>
<dbReference type="NCBIfam" id="TIGR00232">
    <property type="entry name" value="tktlase_bact"/>
    <property type="match status" value="1"/>
</dbReference>
<evidence type="ECO:0000256" key="11">
    <source>
        <dbReference type="NCBIfam" id="TIGR00232"/>
    </source>
</evidence>
<evidence type="ECO:0000256" key="6">
    <source>
        <dbReference type="ARBA" id="ARBA00022679"/>
    </source>
</evidence>
<keyword evidence="9 14" id="KW-0786">Thiamine pyrophosphate</keyword>
<dbReference type="InterPro" id="IPR005478">
    <property type="entry name" value="Transketolase_bac-like"/>
</dbReference>
<dbReference type="CDD" id="cd02012">
    <property type="entry name" value="TPP_TK"/>
    <property type="match status" value="1"/>
</dbReference>
<keyword evidence="8 15" id="KW-0460">Magnesium</keyword>
<proteinExistence type="inferred from homology"/>
<comment type="cofactor">
    <cofactor evidence="1">
        <name>Ca(2+)</name>
        <dbReference type="ChEBI" id="CHEBI:29108"/>
    </cofactor>
</comment>
<comment type="similarity">
    <text evidence="3">Belongs to the transketolase family.</text>
</comment>
<feature type="binding site" evidence="13">
    <location>
        <position position="551"/>
    </location>
    <ligand>
        <name>substrate</name>
    </ligand>
</feature>
<dbReference type="SMART" id="SM00861">
    <property type="entry name" value="Transket_pyr"/>
    <property type="match status" value="1"/>
</dbReference>
<dbReference type="FunFam" id="3.40.50.920:FF:000003">
    <property type="entry name" value="Transketolase"/>
    <property type="match status" value="1"/>
</dbReference>
<dbReference type="Pfam" id="PF02779">
    <property type="entry name" value="Transket_pyr"/>
    <property type="match status" value="1"/>
</dbReference>
<feature type="active site" description="Proton donor" evidence="12">
    <location>
        <position position="489"/>
    </location>
</feature>
<dbReference type="EC" id="2.2.1.1" evidence="5 11"/>
<dbReference type="InterPro" id="IPR055152">
    <property type="entry name" value="Transketolase-like_C_2"/>
</dbReference>
<evidence type="ECO:0000256" key="10">
    <source>
        <dbReference type="ARBA" id="ARBA00049473"/>
    </source>
</evidence>
<dbReference type="Proteomes" id="UP000494274">
    <property type="component" value="Unassembled WGS sequence"/>
</dbReference>
<protein>
    <recommendedName>
        <fullName evidence="5 11">Transketolase</fullName>
        <ecNumber evidence="5 11">2.2.1.1</ecNumber>
    </recommendedName>
</protein>
<dbReference type="InterPro" id="IPR029061">
    <property type="entry name" value="THDP-binding"/>
</dbReference>
<feature type="binding site" evidence="14">
    <location>
        <position position="258"/>
    </location>
    <ligand>
        <name>thiamine diphosphate</name>
        <dbReference type="ChEBI" id="CHEBI:58937"/>
    </ligand>
</feature>
<sequence length="743" mass="79944">MTENRAGTVCMDKGNVSPSVKMTSFAAPSVGSVRFASVRRRTARRERLTLELPDAAVPRFLDSFSGLDMTTSSPASTTLMANAIRALAMDAVQQANSGHPGMPMGMAEIGVALWSRHLKHNPTNPHWADRDRFVLSNGHGSMLLYSLLHLTGYDLPMEELKNFRQLHSKTPGHPEYGITPGVETTTGPLGQGLANAVGMALGEALMADEFNRDGAKIVDHHTYVFLGDGCLMEGISHEACSLAGTLKLNKLIALYDDNGISIDGDVVNWFHDDTPKRFEAYGWNVIPHVNGHDVDAVDAAIAKAKLSDKPTLICCKTVIGQGAATKAGGHDVHGAALGAEEIAKTREALGWTWAPFVIPQEVYAAWDAKEAGKRAETEWDATFAAYRAKFPAEAAEFERRMANQLPADWAQKAAAIIAGANERGETVATRKASQQAIEGLAAALPELLGGSADLTGSNLTNWKASKAVRANPEGPGVQLGNHINYGVREFGMSAAINGLALHGGHKPFGGTFLTFSDYSRNALRVAALMKLPSIFVFTHDSIGLGEDGPTHQSIEHVSSLRLIPNHDVWRPADTVETAVAWTHAIAADRPSSLIFSRQNLAFNPRTDAQIANIEKGGYVLKDWDEEIVARKIILIATGSEVELAMKAVEPLAQQGIAARVVSMPSTNVFDRQDAEYRERVLPHGVRRVAIEAGVTAFWHKYVGLEGGVVGIDTFGESAPAGVLFKYFGFTVEHVVETAKAVLA</sequence>
<dbReference type="GO" id="GO:0046872">
    <property type="term" value="F:metal ion binding"/>
    <property type="evidence" value="ECO:0007669"/>
    <property type="project" value="UniProtKB-KW"/>
</dbReference>
<evidence type="ECO:0000313" key="18">
    <source>
        <dbReference type="EMBL" id="VWD25963.1"/>
    </source>
</evidence>
<comment type="cofactor">
    <cofactor evidence="15">
        <name>Mg(2+)</name>
        <dbReference type="ChEBI" id="CHEBI:18420"/>
    </cofactor>
    <text evidence="15">Binds 1 Mg(2+) ion per subunit. Can also utilize other divalent metal cations, such as Ca(2+), Mn(2+) and Co(2+).</text>
</comment>
<feature type="binding site" evidence="14">
    <location>
        <position position="333"/>
    </location>
    <ligand>
        <name>thiamine diphosphate</name>
        <dbReference type="ChEBI" id="CHEBI:58937"/>
    </ligand>
</feature>
<dbReference type="SUPFAM" id="SSF52518">
    <property type="entry name" value="Thiamin diphosphate-binding fold (THDP-binding)"/>
    <property type="match status" value="2"/>
</dbReference>
<feature type="binding site" evidence="13">
    <location>
        <position position="99"/>
    </location>
    <ligand>
        <name>substrate</name>
    </ligand>
</feature>
<feature type="binding site" evidence="14">
    <location>
        <position position="515"/>
    </location>
    <ligand>
        <name>thiamine diphosphate</name>
        <dbReference type="ChEBI" id="CHEBI:58937"/>
    </ligand>
</feature>
<dbReference type="PANTHER" id="PTHR43522:SF2">
    <property type="entry name" value="TRANSKETOLASE 1-RELATED"/>
    <property type="match status" value="1"/>
</dbReference>
<dbReference type="PROSITE" id="PS00801">
    <property type="entry name" value="TRANSKETOLASE_1"/>
    <property type="match status" value="1"/>
</dbReference>